<dbReference type="EMBL" id="KN833036">
    <property type="protein sequence ID" value="KIM76307.1"/>
    <property type="molecule type" value="Genomic_DNA"/>
</dbReference>
<dbReference type="HOGENOM" id="CLU_2671944_0_0_1"/>
<evidence type="ECO:0000313" key="3">
    <source>
        <dbReference type="Proteomes" id="UP000054166"/>
    </source>
</evidence>
<keyword evidence="3" id="KW-1185">Reference proteome</keyword>
<proteinExistence type="predicted"/>
<accession>A0A0C3BG22</accession>
<reference evidence="3" key="2">
    <citation type="submission" date="2015-01" db="EMBL/GenBank/DDBJ databases">
        <title>Evolutionary Origins and Diversification of the Mycorrhizal Mutualists.</title>
        <authorList>
            <consortium name="DOE Joint Genome Institute"/>
            <consortium name="Mycorrhizal Genomics Consortium"/>
            <person name="Kohler A."/>
            <person name="Kuo A."/>
            <person name="Nagy L.G."/>
            <person name="Floudas D."/>
            <person name="Copeland A."/>
            <person name="Barry K.W."/>
            <person name="Cichocki N."/>
            <person name="Veneault-Fourrey C."/>
            <person name="LaButti K."/>
            <person name="Lindquist E.A."/>
            <person name="Lipzen A."/>
            <person name="Lundell T."/>
            <person name="Morin E."/>
            <person name="Murat C."/>
            <person name="Riley R."/>
            <person name="Ohm R."/>
            <person name="Sun H."/>
            <person name="Tunlid A."/>
            <person name="Henrissat B."/>
            <person name="Grigoriev I.V."/>
            <person name="Hibbett D.S."/>
            <person name="Martin F."/>
        </authorList>
    </citation>
    <scope>NUCLEOTIDE SEQUENCE [LARGE SCALE GENOMIC DNA]</scope>
    <source>
        <strain evidence="3">F 1598</strain>
    </source>
</reference>
<feature type="region of interest" description="Disordered" evidence="1">
    <location>
        <begin position="1"/>
        <end position="24"/>
    </location>
</feature>
<feature type="compositionally biased region" description="Pro residues" evidence="1">
    <location>
        <begin position="51"/>
        <end position="66"/>
    </location>
</feature>
<reference evidence="2 3" key="1">
    <citation type="submission" date="2014-04" db="EMBL/GenBank/DDBJ databases">
        <authorList>
            <consortium name="DOE Joint Genome Institute"/>
            <person name="Kuo A."/>
            <person name="Tarkka M."/>
            <person name="Buscot F."/>
            <person name="Kohler A."/>
            <person name="Nagy L.G."/>
            <person name="Floudas D."/>
            <person name="Copeland A."/>
            <person name="Barry K.W."/>
            <person name="Cichocki N."/>
            <person name="Veneault-Fourrey C."/>
            <person name="LaButti K."/>
            <person name="Lindquist E.A."/>
            <person name="Lipzen A."/>
            <person name="Lundell T."/>
            <person name="Morin E."/>
            <person name="Murat C."/>
            <person name="Sun H."/>
            <person name="Tunlid A."/>
            <person name="Henrissat B."/>
            <person name="Grigoriev I.V."/>
            <person name="Hibbett D.S."/>
            <person name="Martin F."/>
            <person name="Nordberg H.P."/>
            <person name="Cantor M.N."/>
            <person name="Hua S.X."/>
        </authorList>
    </citation>
    <scope>NUCLEOTIDE SEQUENCE [LARGE SCALE GENOMIC DNA]</scope>
    <source>
        <strain evidence="2 3">F 1598</strain>
    </source>
</reference>
<dbReference type="Proteomes" id="UP000054166">
    <property type="component" value="Unassembled WGS sequence"/>
</dbReference>
<gene>
    <name evidence="2" type="ORF">PILCRDRAFT_826485</name>
</gene>
<organism evidence="2 3">
    <name type="scientific">Piloderma croceum (strain F 1598)</name>
    <dbReference type="NCBI Taxonomy" id="765440"/>
    <lineage>
        <taxon>Eukaryota</taxon>
        <taxon>Fungi</taxon>
        <taxon>Dikarya</taxon>
        <taxon>Basidiomycota</taxon>
        <taxon>Agaricomycotina</taxon>
        <taxon>Agaricomycetes</taxon>
        <taxon>Agaricomycetidae</taxon>
        <taxon>Atheliales</taxon>
        <taxon>Atheliaceae</taxon>
        <taxon>Piloderma</taxon>
    </lineage>
</organism>
<evidence type="ECO:0000313" key="2">
    <source>
        <dbReference type="EMBL" id="KIM76307.1"/>
    </source>
</evidence>
<evidence type="ECO:0000256" key="1">
    <source>
        <dbReference type="SAM" id="MobiDB-lite"/>
    </source>
</evidence>
<protein>
    <submittedName>
        <fullName evidence="2">Uncharacterized protein</fullName>
    </submittedName>
</protein>
<dbReference type="AlphaFoldDB" id="A0A0C3BG22"/>
<feature type="region of interest" description="Disordered" evidence="1">
    <location>
        <begin position="46"/>
        <end position="75"/>
    </location>
</feature>
<sequence>MRTGKFTHPNQAHPSGSPPSHLKYNLSYSTLHQNLISAYQPQQHLYSPAPILSPTPPMSPPTPSLPPNSQYERHE</sequence>
<dbReference type="InParanoid" id="A0A0C3BG22"/>
<name>A0A0C3BG22_PILCF</name>